<feature type="transmembrane region" description="Helical" evidence="1">
    <location>
        <begin position="54"/>
        <end position="73"/>
    </location>
</feature>
<keyword evidence="3" id="KW-1185">Reference proteome</keyword>
<evidence type="ECO:0000313" key="2">
    <source>
        <dbReference type="EMBL" id="KAK3315562.1"/>
    </source>
</evidence>
<accession>A0AAE0HZ67</accession>
<keyword evidence="1" id="KW-1133">Transmembrane helix</keyword>
<proteinExistence type="predicted"/>
<comment type="caution">
    <text evidence="2">The sequence shown here is derived from an EMBL/GenBank/DDBJ whole genome shotgun (WGS) entry which is preliminary data.</text>
</comment>
<keyword evidence="1" id="KW-0472">Membrane</keyword>
<name>A0AAE0HZ67_9PEZI</name>
<gene>
    <name evidence="2" type="ORF">B0H66DRAFT_347106</name>
</gene>
<reference evidence="2" key="1">
    <citation type="journal article" date="2023" name="Mol. Phylogenet. Evol.">
        <title>Genome-scale phylogeny and comparative genomics of the fungal order Sordariales.</title>
        <authorList>
            <person name="Hensen N."/>
            <person name="Bonometti L."/>
            <person name="Westerberg I."/>
            <person name="Brannstrom I.O."/>
            <person name="Guillou S."/>
            <person name="Cros-Aarteil S."/>
            <person name="Calhoun S."/>
            <person name="Haridas S."/>
            <person name="Kuo A."/>
            <person name="Mondo S."/>
            <person name="Pangilinan J."/>
            <person name="Riley R."/>
            <person name="LaButti K."/>
            <person name="Andreopoulos B."/>
            <person name="Lipzen A."/>
            <person name="Chen C."/>
            <person name="Yan M."/>
            <person name="Daum C."/>
            <person name="Ng V."/>
            <person name="Clum A."/>
            <person name="Steindorff A."/>
            <person name="Ohm R.A."/>
            <person name="Martin F."/>
            <person name="Silar P."/>
            <person name="Natvig D.O."/>
            <person name="Lalanne C."/>
            <person name="Gautier V."/>
            <person name="Ament-Velasquez S.L."/>
            <person name="Kruys A."/>
            <person name="Hutchinson M.I."/>
            <person name="Powell A.J."/>
            <person name="Barry K."/>
            <person name="Miller A.N."/>
            <person name="Grigoriev I.V."/>
            <person name="Debuchy R."/>
            <person name="Gladieux P."/>
            <person name="Hiltunen Thoren M."/>
            <person name="Johannesson H."/>
        </authorList>
    </citation>
    <scope>NUCLEOTIDE SEQUENCE</scope>
    <source>
        <strain evidence="2">CBS 118394</strain>
    </source>
</reference>
<evidence type="ECO:0000313" key="3">
    <source>
        <dbReference type="Proteomes" id="UP001283341"/>
    </source>
</evidence>
<dbReference type="Proteomes" id="UP001283341">
    <property type="component" value="Unassembled WGS sequence"/>
</dbReference>
<dbReference type="AlphaFoldDB" id="A0AAE0HZ67"/>
<protein>
    <submittedName>
        <fullName evidence="2">Uncharacterized protein</fullName>
    </submittedName>
</protein>
<dbReference type="EMBL" id="JAUEDM010000006">
    <property type="protein sequence ID" value="KAK3315562.1"/>
    <property type="molecule type" value="Genomic_DNA"/>
</dbReference>
<evidence type="ECO:0000256" key="1">
    <source>
        <dbReference type="SAM" id="Phobius"/>
    </source>
</evidence>
<sequence>MRCHVLLFSFWLPQSAYIFLWALFAQVGIHHSGWYRCKVVVNSLARETERENSVVFLLQVGVLGLLVLVYLFLLEHLGAYKKRDVSYLAG</sequence>
<keyword evidence="1" id="KW-0812">Transmembrane</keyword>
<organism evidence="2 3">
    <name type="scientific">Apodospora peruviana</name>
    <dbReference type="NCBI Taxonomy" id="516989"/>
    <lineage>
        <taxon>Eukaryota</taxon>
        <taxon>Fungi</taxon>
        <taxon>Dikarya</taxon>
        <taxon>Ascomycota</taxon>
        <taxon>Pezizomycotina</taxon>
        <taxon>Sordariomycetes</taxon>
        <taxon>Sordariomycetidae</taxon>
        <taxon>Sordariales</taxon>
        <taxon>Lasiosphaeriaceae</taxon>
        <taxon>Apodospora</taxon>
    </lineage>
</organism>
<reference evidence="2" key="2">
    <citation type="submission" date="2023-06" db="EMBL/GenBank/DDBJ databases">
        <authorList>
            <consortium name="Lawrence Berkeley National Laboratory"/>
            <person name="Haridas S."/>
            <person name="Hensen N."/>
            <person name="Bonometti L."/>
            <person name="Westerberg I."/>
            <person name="Brannstrom I.O."/>
            <person name="Guillou S."/>
            <person name="Cros-Aarteil S."/>
            <person name="Calhoun S."/>
            <person name="Kuo A."/>
            <person name="Mondo S."/>
            <person name="Pangilinan J."/>
            <person name="Riley R."/>
            <person name="Labutti K."/>
            <person name="Andreopoulos B."/>
            <person name="Lipzen A."/>
            <person name="Chen C."/>
            <person name="Yanf M."/>
            <person name="Daum C."/>
            <person name="Ng V."/>
            <person name="Clum A."/>
            <person name="Steindorff A."/>
            <person name="Ohm R."/>
            <person name="Martin F."/>
            <person name="Silar P."/>
            <person name="Natvig D."/>
            <person name="Lalanne C."/>
            <person name="Gautier V."/>
            <person name="Ament-Velasquez S.L."/>
            <person name="Kruys A."/>
            <person name="Hutchinson M.I."/>
            <person name="Powell A.J."/>
            <person name="Barry K."/>
            <person name="Miller A.N."/>
            <person name="Grigoriev I.V."/>
            <person name="Debuchy R."/>
            <person name="Gladieux P."/>
            <person name="Thoren M.H."/>
            <person name="Johannesson H."/>
        </authorList>
    </citation>
    <scope>NUCLEOTIDE SEQUENCE</scope>
    <source>
        <strain evidence="2">CBS 118394</strain>
    </source>
</reference>